<dbReference type="Gene3D" id="3.30.750.140">
    <property type="match status" value="1"/>
</dbReference>
<gene>
    <name evidence="3" type="ORF">WMO62_10900</name>
</gene>
<comment type="caution">
    <text evidence="3">The sequence shown here is derived from an EMBL/GenBank/DDBJ whole genome shotgun (WGS) entry which is preliminary data.</text>
</comment>
<protein>
    <submittedName>
        <fullName evidence="3">Flagellar hook-length control protein FliK</fullName>
    </submittedName>
</protein>
<feature type="compositionally biased region" description="Polar residues" evidence="1">
    <location>
        <begin position="147"/>
        <end position="180"/>
    </location>
</feature>
<organism evidence="3 4">
    <name type="scientific">Hominiventricola aquisgranensis</name>
    <dbReference type="NCBI Taxonomy" id="3133164"/>
    <lineage>
        <taxon>Bacteria</taxon>
        <taxon>Bacillati</taxon>
        <taxon>Bacillota</taxon>
        <taxon>Clostridia</taxon>
        <taxon>Lachnospirales</taxon>
        <taxon>Lachnospiraceae</taxon>
        <taxon>Hominiventricola</taxon>
    </lineage>
</organism>
<feature type="compositionally biased region" description="Polar residues" evidence="1">
    <location>
        <begin position="204"/>
        <end position="213"/>
    </location>
</feature>
<feature type="domain" description="Flagellar hook-length control protein-like C-terminal" evidence="2">
    <location>
        <begin position="259"/>
        <end position="337"/>
    </location>
</feature>
<dbReference type="InterPro" id="IPR038610">
    <property type="entry name" value="FliK-like_C_sf"/>
</dbReference>
<feature type="compositionally biased region" description="Basic and acidic residues" evidence="1">
    <location>
        <begin position="16"/>
        <end position="58"/>
    </location>
</feature>
<dbReference type="InterPro" id="IPR021136">
    <property type="entry name" value="Flagellar_hook_control-like_C"/>
</dbReference>
<feature type="compositionally biased region" description="Basic and acidic residues" evidence="1">
    <location>
        <begin position="131"/>
        <end position="146"/>
    </location>
</feature>
<evidence type="ECO:0000256" key="1">
    <source>
        <dbReference type="SAM" id="MobiDB-lite"/>
    </source>
</evidence>
<feature type="compositionally biased region" description="Polar residues" evidence="1">
    <location>
        <begin position="1"/>
        <end position="10"/>
    </location>
</feature>
<evidence type="ECO:0000313" key="4">
    <source>
        <dbReference type="Proteomes" id="UP001470288"/>
    </source>
</evidence>
<keyword evidence="3" id="KW-0966">Cell projection</keyword>
<feature type="region of interest" description="Disordered" evidence="1">
    <location>
        <begin position="83"/>
        <end position="104"/>
    </location>
</feature>
<dbReference type="Pfam" id="PF02120">
    <property type="entry name" value="Flg_hook"/>
    <property type="match status" value="1"/>
</dbReference>
<dbReference type="Proteomes" id="UP001470288">
    <property type="component" value="Unassembled WGS sequence"/>
</dbReference>
<name>A0ABV1I3Y4_9FIRM</name>
<proteinExistence type="predicted"/>
<keyword evidence="4" id="KW-1185">Reference proteome</keyword>
<sequence>MEFVSFQNVNHFVPKQAEKEQKQSADRESFQDIMKKAPEQAQTEKEQEDVSKSEKKDPIVQNGNFVLQSQLLIVQAPVQEAVQQGQENPMTETVPGELSAGTVPENAEWTGSQQVMSGIETAENAGMLIDDASRQEAQRLSEKTEITPETLQTTDNGQTTPKTTVSETSQTENQTGNGVQSGDPFKADRKEELEKSSDLDRLTETQPEESNVATVGRQDAAEHTSGAARESGKREQIQGSREVLMVSKQEELPQELTRQLLVKASSGRNEFEIQITPKHLGEITVRIAQEDGCSVVSIICSEKKTMELLAQSAKEIGSVMEQNLGKPTEIYVDEQKSETLWQDGQQDQDHSGRESEQYRQKEEQEKMQKAENARFLQELRLGLIG</sequence>
<feature type="region of interest" description="Disordered" evidence="1">
    <location>
        <begin position="335"/>
        <end position="371"/>
    </location>
</feature>
<feature type="region of interest" description="Disordered" evidence="1">
    <location>
        <begin position="130"/>
        <end position="238"/>
    </location>
</feature>
<dbReference type="EMBL" id="JBBMFC010000019">
    <property type="protein sequence ID" value="MEQ2579329.1"/>
    <property type="molecule type" value="Genomic_DNA"/>
</dbReference>
<feature type="compositionally biased region" description="Basic and acidic residues" evidence="1">
    <location>
        <begin position="347"/>
        <end position="371"/>
    </location>
</feature>
<feature type="region of interest" description="Disordered" evidence="1">
    <location>
        <begin position="1"/>
        <end position="61"/>
    </location>
</feature>
<feature type="compositionally biased region" description="Basic and acidic residues" evidence="1">
    <location>
        <begin position="185"/>
        <end position="203"/>
    </location>
</feature>
<keyword evidence="3" id="KW-0969">Cilium</keyword>
<accession>A0ABV1I3Y4</accession>
<dbReference type="RefSeq" id="WP_349144647.1">
    <property type="nucleotide sequence ID" value="NZ_JBBMFC010000019.1"/>
</dbReference>
<reference evidence="3 4" key="1">
    <citation type="submission" date="2024-03" db="EMBL/GenBank/DDBJ databases">
        <title>Human intestinal bacterial collection.</title>
        <authorList>
            <person name="Pauvert C."/>
            <person name="Hitch T.C.A."/>
            <person name="Clavel T."/>
        </authorList>
    </citation>
    <scope>NUCLEOTIDE SEQUENCE [LARGE SCALE GENOMIC DNA]</scope>
    <source>
        <strain evidence="3 4">CLA-AA-H78B</strain>
    </source>
</reference>
<keyword evidence="3" id="KW-0282">Flagellum</keyword>
<evidence type="ECO:0000313" key="3">
    <source>
        <dbReference type="EMBL" id="MEQ2579329.1"/>
    </source>
</evidence>
<evidence type="ECO:0000259" key="2">
    <source>
        <dbReference type="Pfam" id="PF02120"/>
    </source>
</evidence>